<dbReference type="InterPro" id="IPR050109">
    <property type="entry name" value="HTH-type_TetR-like_transc_reg"/>
</dbReference>
<evidence type="ECO:0000256" key="2">
    <source>
        <dbReference type="ARBA" id="ARBA00023125"/>
    </source>
</evidence>
<comment type="caution">
    <text evidence="7">The sequence shown here is derived from an EMBL/GenBank/DDBJ whole genome shotgun (WGS) entry which is preliminary data.</text>
</comment>
<dbReference type="InterPro" id="IPR049445">
    <property type="entry name" value="TetR_SbtR-like_C"/>
</dbReference>
<dbReference type="EMBL" id="NBWZ01000001">
    <property type="protein sequence ID" value="RFA08168.1"/>
    <property type="molecule type" value="Genomic_DNA"/>
</dbReference>
<evidence type="ECO:0000313" key="8">
    <source>
        <dbReference type="Proteomes" id="UP000256486"/>
    </source>
</evidence>
<dbReference type="GO" id="GO:0000976">
    <property type="term" value="F:transcription cis-regulatory region binding"/>
    <property type="evidence" value="ECO:0007669"/>
    <property type="project" value="TreeGrafter"/>
</dbReference>
<name>A0A3E0VFD8_9MICO</name>
<dbReference type="InterPro" id="IPR036271">
    <property type="entry name" value="Tet_transcr_reg_TetR-rel_C_sf"/>
</dbReference>
<dbReference type="Pfam" id="PF21597">
    <property type="entry name" value="TetR_C_43"/>
    <property type="match status" value="1"/>
</dbReference>
<evidence type="ECO:0000256" key="5">
    <source>
        <dbReference type="SAM" id="MobiDB-lite"/>
    </source>
</evidence>
<keyword evidence="1" id="KW-0805">Transcription regulation</keyword>
<evidence type="ECO:0000256" key="3">
    <source>
        <dbReference type="ARBA" id="ARBA00023163"/>
    </source>
</evidence>
<dbReference type="PANTHER" id="PTHR30055:SF234">
    <property type="entry name" value="HTH-TYPE TRANSCRIPTIONAL REGULATOR BETI"/>
    <property type="match status" value="1"/>
</dbReference>
<sequence length="230" mass="25992">MCSLVIGSVGTSESERTQPRAPWRRDAQERHDRLIAAARREFAARGVDASLEQIAREADVAIGTLYRHFPTRLDLLLAALQPRLGEFAEGSLEALKIEDPWDAFVNYLENLFRLQAGDRGFNDFLSRRFPGSADTERIHDQMCQQIEDVLTRAQKTGHVRPDIALADIVNLIWSNGRMLDTTLTSAPNAWRRQLHLMLDAYRADRAHPLPEPPMTDGQLYDAMVRLSTTG</sequence>
<evidence type="ECO:0000256" key="1">
    <source>
        <dbReference type="ARBA" id="ARBA00023015"/>
    </source>
</evidence>
<dbReference type="Gene3D" id="1.10.357.10">
    <property type="entry name" value="Tetracycline Repressor, domain 2"/>
    <property type="match status" value="1"/>
</dbReference>
<feature type="compositionally biased region" description="Basic and acidic residues" evidence="5">
    <location>
        <begin position="13"/>
        <end position="26"/>
    </location>
</feature>
<dbReference type="Proteomes" id="UP000256486">
    <property type="component" value="Unassembled WGS sequence"/>
</dbReference>
<keyword evidence="8" id="KW-1185">Reference proteome</keyword>
<dbReference type="PANTHER" id="PTHR30055">
    <property type="entry name" value="HTH-TYPE TRANSCRIPTIONAL REGULATOR RUTR"/>
    <property type="match status" value="1"/>
</dbReference>
<dbReference type="PRINTS" id="PR00455">
    <property type="entry name" value="HTHTETR"/>
</dbReference>
<dbReference type="InterPro" id="IPR001647">
    <property type="entry name" value="HTH_TetR"/>
</dbReference>
<keyword evidence="2 4" id="KW-0238">DNA-binding</keyword>
<protein>
    <submittedName>
        <fullName evidence="7">TetR family transcriptional regulator</fullName>
    </submittedName>
</protein>
<evidence type="ECO:0000259" key="6">
    <source>
        <dbReference type="PROSITE" id="PS50977"/>
    </source>
</evidence>
<dbReference type="OrthoDB" id="3192968at2"/>
<dbReference type="SUPFAM" id="SSF46689">
    <property type="entry name" value="Homeodomain-like"/>
    <property type="match status" value="1"/>
</dbReference>
<gene>
    <name evidence="7" type="ORF">B7R54_02245</name>
</gene>
<feature type="DNA-binding region" description="H-T-H motif" evidence="4">
    <location>
        <begin position="50"/>
        <end position="69"/>
    </location>
</feature>
<evidence type="ECO:0000313" key="7">
    <source>
        <dbReference type="EMBL" id="RFA08168.1"/>
    </source>
</evidence>
<keyword evidence="3" id="KW-0804">Transcription</keyword>
<feature type="domain" description="HTH tetR-type" evidence="6">
    <location>
        <begin position="28"/>
        <end position="87"/>
    </location>
</feature>
<proteinExistence type="predicted"/>
<feature type="region of interest" description="Disordered" evidence="5">
    <location>
        <begin position="1"/>
        <end position="26"/>
    </location>
</feature>
<dbReference type="SUPFAM" id="SSF48498">
    <property type="entry name" value="Tetracyclin repressor-like, C-terminal domain"/>
    <property type="match status" value="1"/>
</dbReference>
<organism evidence="7 8">
    <name type="scientific">Subtercola boreus</name>
    <dbReference type="NCBI Taxonomy" id="120213"/>
    <lineage>
        <taxon>Bacteria</taxon>
        <taxon>Bacillati</taxon>
        <taxon>Actinomycetota</taxon>
        <taxon>Actinomycetes</taxon>
        <taxon>Micrococcales</taxon>
        <taxon>Microbacteriaceae</taxon>
        <taxon>Subtercola</taxon>
    </lineage>
</organism>
<reference evidence="7 8" key="1">
    <citation type="submission" date="2017-04" db="EMBL/GenBank/DDBJ databases">
        <title>Comparative genome analysis of Subtercola boreus.</title>
        <authorList>
            <person name="Cho Y.-J."/>
            <person name="Cho A."/>
            <person name="Kim O.-S."/>
            <person name="Lee J.-I."/>
        </authorList>
    </citation>
    <scope>NUCLEOTIDE SEQUENCE [LARGE SCALE GENOMIC DNA]</scope>
    <source>
        <strain evidence="7 8">K300</strain>
    </source>
</reference>
<dbReference type="PROSITE" id="PS50977">
    <property type="entry name" value="HTH_TETR_2"/>
    <property type="match status" value="1"/>
</dbReference>
<dbReference type="AlphaFoldDB" id="A0A3E0VFD8"/>
<dbReference type="InterPro" id="IPR009057">
    <property type="entry name" value="Homeodomain-like_sf"/>
</dbReference>
<accession>A0A3E0VFD8</accession>
<dbReference type="Pfam" id="PF00440">
    <property type="entry name" value="TetR_N"/>
    <property type="match status" value="1"/>
</dbReference>
<dbReference type="GO" id="GO:0003700">
    <property type="term" value="F:DNA-binding transcription factor activity"/>
    <property type="evidence" value="ECO:0007669"/>
    <property type="project" value="TreeGrafter"/>
</dbReference>
<evidence type="ECO:0000256" key="4">
    <source>
        <dbReference type="PROSITE-ProRule" id="PRU00335"/>
    </source>
</evidence>